<name>A0A1E3JAS5_9TREE</name>
<accession>A0A1E3JAS5</accession>
<dbReference type="CDD" id="cd09272">
    <property type="entry name" value="RNase_HI_RT_Ty1"/>
    <property type="match status" value="1"/>
</dbReference>
<dbReference type="EMBL" id="MEKH01000014">
    <property type="protein sequence ID" value="ODN97021.1"/>
    <property type="molecule type" value="Genomic_DNA"/>
</dbReference>
<organism evidence="2 3">
    <name type="scientific">Cryptococcus amylolentus CBS 6273</name>
    <dbReference type="NCBI Taxonomy" id="1296118"/>
    <lineage>
        <taxon>Eukaryota</taxon>
        <taxon>Fungi</taxon>
        <taxon>Dikarya</taxon>
        <taxon>Basidiomycota</taxon>
        <taxon>Agaricomycotina</taxon>
        <taxon>Tremellomycetes</taxon>
        <taxon>Tremellales</taxon>
        <taxon>Cryptococcaceae</taxon>
        <taxon>Cryptococcus</taxon>
    </lineage>
</organism>
<evidence type="ECO:0008006" key="4">
    <source>
        <dbReference type="Google" id="ProtNLM"/>
    </source>
</evidence>
<dbReference type="PANTHER" id="PTHR11439">
    <property type="entry name" value="GAG-POL-RELATED RETROTRANSPOSON"/>
    <property type="match status" value="1"/>
</dbReference>
<dbReference type="Proteomes" id="UP000095149">
    <property type="component" value="Unassembled WGS sequence"/>
</dbReference>
<gene>
    <name evidence="2" type="ORF">I350_07999</name>
</gene>
<evidence type="ECO:0000256" key="1">
    <source>
        <dbReference type="SAM" id="MobiDB-lite"/>
    </source>
</evidence>
<reference evidence="2 3" key="1">
    <citation type="submission" date="2016-06" db="EMBL/GenBank/DDBJ databases">
        <title>Evolution of pathogenesis and genome organization in the Tremellales.</title>
        <authorList>
            <person name="Cuomo C."/>
            <person name="Litvintseva A."/>
            <person name="Heitman J."/>
            <person name="Chen Y."/>
            <person name="Sun S."/>
            <person name="Springer D."/>
            <person name="Dromer F."/>
            <person name="Young S."/>
            <person name="Zeng Q."/>
            <person name="Chapman S."/>
            <person name="Gujja S."/>
            <person name="Saif S."/>
            <person name="Birren B."/>
        </authorList>
    </citation>
    <scope>NUCLEOTIDE SEQUENCE [LARGE SCALE GENOMIC DNA]</scope>
    <source>
        <strain evidence="2 3">CBS 6273</strain>
    </source>
</reference>
<protein>
    <recommendedName>
        <fullName evidence="4">Reverse transcriptase Ty1/copia-type domain-containing protein</fullName>
    </recommendedName>
</protein>
<dbReference type="AlphaFoldDB" id="A0A1E3JAS5"/>
<evidence type="ECO:0000313" key="3">
    <source>
        <dbReference type="Proteomes" id="UP000095149"/>
    </source>
</evidence>
<dbReference type="PANTHER" id="PTHR11439:SF463">
    <property type="entry name" value="REVERSE TRANSCRIPTASE TY1_COPIA-TYPE DOMAIN-CONTAINING PROTEIN"/>
    <property type="match status" value="1"/>
</dbReference>
<sequence length="342" mass="37439">MTPSKGCDVLRLKGSLYGMKQSGRYGSDWGLQVRRKSGARKPTIIFLSYVNDLIIVAPEKEEIDGIFGALGTERDIATTEVTQVLGIKIARNRSAKTFHISFPKNIDELTEKFPTNLREQNVCLNPHSLARELARGQHKDESPAAPLTPYQEIVGSLQWIASTVRADIAESLAASAEGDGVSGAEEARKLRLGGNDTAEALEGWVDADPAGCLDTRRSTSGYVFKAYGSVVDWQSKRQAVTARSTLESEYVAMLEAGKHAAYLRRLMEGSANTSRDHRYVLRDRLDLEEALPSVSPGVDGRPKTQVEMGPNRSMISLLRSVGTGDRPNRDTTMSEAGWRSAL</sequence>
<proteinExistence type="predicted"/>
<feature type="region of interest" description="Disordered" evidence="1">
    <location>
        <begin position="320"/>
        <end position="342"/>
    </location>
</feature>
<evidence type="ECO:0000313" key="2">
    <source>
        <dbReference type="EMBL" id="ODN97021.1"/>
    </source>
</evidence>
<comment type="caution">
    <text evidence="2">The sequence shown here is derived from an EMBL/GenBank/DDBJ whole genome shotgun (WGS) entry which is preliminary data.</text>
</comment>